<evidence type="ECO:0000259" key="2">
    <source>
        <dbReference type="Pfam" id="PF08486"/>
    </source>
</evidence>
<evidence type="ECO:0000313" key="4">
    <source>
        <dbReference type="Proteomes" id="UP000027946"/>
    </source>
</evidence>
<dbReference type="OrthoDB" id="9794671at2"/>
<dbReference type="InterPro" id="IPR013486">
    <property type="entry name" value="SpoIID/LytB"/>
</dbReference>
<dbReference type="NCBIfam" id="TIGR02669">
    <property type="entry name" value="SpoIID_LytB"/>
    <property type="match status" value="1"/>
</dbReference>
<dbReference type="RefSeq" id="WP_038262663.1">
    <property type="nucleotide sequence ID" value="NZ_JJMM01000005.1"/>
</dbReference>
<evidence type="ECO:0000313" key="3">
    <source>
        <dbReference type="EMBL" id="KDR96081.1"/>
    </source>
</evidence>
<dbReference type="InterPro" id="IPR051922">
    <property type="entry name" value="Bact_Sporulation_Assoc"/>
</dbReference>
<dbReference type="STRING" id="1121324.CLIT_5c00930"/>
<dbReference type="Proteomes" id="UP000027946">
    <property type="component" value="Unassembled WGS sequence"/>
</dbReference>
<dbReference type="AlphaFoldDB" id="A0A069RGE4"/>
<comment type="caution">
    <text evidence="3">The sequence shown here is derived from an EMBL/GenBank/DDBJ whole genome shotgun (WGS) entry which is preliminary data.</text>
</comment>
<dbReference type="PANTHER" id="PTHR30032:SF4">
    <property type="entry name" value="AMIDASE ENHANCER"/>
    <property type="match status" value="1"/>
</dbReference>
<dbReference type="GO" id="GO:0030435">
    <property type="term" value="P:sporulation resulting in formation of a cellular spore"/>
    <property type="evidence" value="ECO:0007669"/>
    <property type="project" value="InterPro"/>
</dbReference>
<accession>A0A069RGE4</accession>
<name>A0A069RGE4_PEPLI</name>
<organism evidence="3 4">
    <name type="scientific">Peptoclostridium litorale DSM 5388</name>
    <dbReference type="NCBI Taxonomy" id="1121324"/>
    <lineage>
        <taxon>Bacteria</taxon>
        <taxon>Bacillati</taxon>
        <taxon>Bacillota</taxon>
        <taxon>Clostridia</taxon>
        <taxon>Peptostreptococcales</taxon>
        <taxon>Peptoclostridiaceae</taxon>
        <taxon>Peptoclostridium</taxon>
    </lineage>
</organism>
<dbReference type="EMBL" id="JJMM01000005">
    <property type="protein sequence ID" value="KDR96081.1"/>
    <property type="molecule type" value="Genomic_DNA"/>
</dbReference>
<evidence type="ECO:0000256" key="1">
    <source>
        <dbReference type="SAM" id="SignalP"/>
    </source>
</evidence>
<dbReference type="PANTHER" id="PTHR30032">
    <property type="entry name" value="N-ACETYLMURAMOYL-L-ALANINE AMIDASE-RELATED"/>
    <property type="match status" value="1"/>
</dbReference>
<proteinExistence type="predicted"/>
<dbReference type="eggNOG" id="COG2385">
    <property type="taxonomic scope" value="Bacteria"/>
</dbReference>
<feature type="chain" id="PRO_5039559194" evidence="1">
    <location>
        <begin position="24"/>
        <end position="532"/>
    </location>
</feature>
<keyword evidence="4" id="KW-1185">Reference proteome</keyword>
<dbReference type="InterPro" id="IPR013693">
    <property type="entry name" value="SpoIID/LytB_N"/>
</dbReference>
<dbReference type="Pfam" id="PF08486">
    <property type="entry name" value="SpoIID"/>
    <property type="match status" value="1"/>
</dbReference>
<reference evidence="3 4" key="1">
    <citation type="submission" date="2014-03" db="EMBL/GenBank/DDBJ databases">
        <title>Genome sequence of Clostridium litorale W6, DSM 5388.</title>
        <authorList>
            <person name="Poehlein A."/>
            <person name="Jagirdar A."/>
            <person name="Khonsari B."/>
            <person name="Chibani C.M."/>
            <person name="Gutierrez Gutierrez D.A."/>
            <person name="Davydova E."/>
            <person name="Alghaithi H.S."/>
            <person name="Nair K.P."/>
            <person name="Dhamotharan K."/>
            <person name="Chandran L."/>
            <person name="G W."/>
            <person name="Daniel R."/>
        </authorList>
    </citation>
    <scope>NUCLEOTIDE SEQUENCE [LARGE SCALE GENOMIC DNA]</scope>
    <source>
        <strain evidence="3 4">W6</strain>
    </source>
</reference>
<feature type="signal peptide" evidence="1">
    <location>
        <begin position="1"/>
        <end position="23"/>
    </location>
</feature>
<sequence>MKKRLFRCSGLIMAICFTIFALALDFEVSSADASVVDSPEFVSIGLKFSGAAAELSNVKSEDDICIAAFDDYGEEFIFNIAENDIAASRDTYYHIQLEEEFDDASDVLQIIDDMDIEGAYPYFDGKDWYLNIGRFGDEDSANEELDDLEDDGLEYDADVVMADGTDILITYREDAVLGYDSSKDIVIKSLSNLPIWIDGKRYRGGAVFRRMSDGKITVINRVRLEEYLYGVVPNEAYTTWPIESLKAQAVAARNYTVISMGKHKSEGFDLCGTTHCQMYGGYGTERSSTNRAVEETRGKFMTYDGKVVSAFFHSNSGGRTEDSENVWSAELPYIRGVEDEYSVGEPKSSWNAQFTSEQVRSKLSAAGVDIGDIEDMKIGSLSENGRVTELEVIGSYGEKTLQKDAIRKTFGYNVLMSTYFSMSSKPTEAAQKNMSVLSANNKTSLDMSSLKMVSSDRRVSSVKSGEGISVISAYSSQKITPEPQKMEQFTFEGKGWGHGLGMSQWGARKMAELGYGYEDILKHYYTGVEIEE</sequence>
<feature type="domain" description="Sporulation stage II protein D amidase enhancer LytB N-terminal" evidence="2">
    <location>
        <begin position="213"/>
        <end position="303"/>
    </location>
</feature>
<protein>
    <submittedName>
        <fullName evidence="3">Amidase enhancer</fullName>
    </submittedName>
</protein>
<keyword evidence="1" id="KW-0732">Signal</keyword>
<gene>
    <name evidence="3" type="primary">lytB2</name>
    <name evidence="3" type="ORF">CLIT_5c00930</name>
</gene>
<dbReference type="GO" id="GO:0030288">
    <property type="term" value="C:outer membrane-bounded periplasmic space"/>
    <property type="evidence" value="ECO:0007669"/>
    <property type="project" value="TreeGrafter"/>
</dbReference>